<name>A0A1A6A4C8_9TREE</name>
<dbReference type="GeneID" id="28967934"/>
<accession>A0A1A6A4C8</accession>
<keyword evidence="4" id="KW-1185">Reference proteome</keyword>
<evidence type="ECO:0000313" key="2">
    <source>
        <dbReference type="EMBL" id="OBR84912.1"/>
    </source>
</evidence>
<dbReference type="AlphaFoldDB" id="A0A1A6A4C8"/>
<dbReference type="EMBL" id="CP144534">
    <property type="protein sequence ID" value="WWC62190.1"/>
    <property type="molecule type" value="Genomic_DNA"/>
</dbReference>
<sequence>MSLIIYDTVTLGRGPSATHAQSSFNHQYYVRYRPEDHGRPETSRDRSGIAPTARPWKKTHCHDTHVITTMWVTGQQNPPSRTFNRLSMLTTPSGGPRAVAPINLDVTRNTSNWIRNNSEALKRELREYSGNGQDNDFISACDFETATFSAYSDAAEKASPVGIDVGLVLEGREWFKDTLGVEKLDDSLHAVAREDNFTRTGQTVNAAF</sequence>
<reference evidence="2" key="1">
    <citation type="submission" date="2013-07" db="EMBL/GenBank/DDBJ databases">
        <title>The Genome Sequence of Cryptococcus dejecticola CBS10117.</title>
        <authorList>
            <consortium name="The Broad Institute Genome Sequencing Platform"/>
            <person name="Cuomo C."/>
            <person name="Litvintseva A."/>
            <person name="Chen Y."/>
            <person name="Heitman J."/>
            <person name="Sun S."/>
            <person name="Springer D."/>
            <person name="Dromer F."/>
            <person name="Young S.K."/>
            <person name="Zeng Q."/>
            <person name="Gargeya S."/>
            <person name="Fitzgerald M."/>
            <person name="Abouelleil A."/>
            <person name="Alvarado L."/>
            <person name="Berlin A.M."/>
            <person name="Chapman S.B."/>
            <person name="Dewar J."/>
            <person name="Goldberg J."/>
            <person name="Griggs A."/>
            <person name="Gujja S."/>
            <person name="Hansen M."/>
            <person name="Howarth C."/>
            <person name="Imamovic A."/>
            <person name="Larimer J."/>
            <person name="McCowan C."/>
            <person name="Murphy C."/>
            <person name="Pearson M."/>
            <person name="Priest M."/>
            <person name="Roberts A."/>
            <person name="Saif S."/>
            <person name="Shea T."/>
            <person name="Sykes S."/>
            <person name="Wortman J."/>
            <person name="Nusbaum C."/>
            <person name="Birren B."/>
        </authorList>
    </citation>
    <scope>NUCLEOTIDE SEQUENCE [LARGE SCALE GENOMIC DNA]</scope>
    <source>
        <strain evidence="2">CBS 10117</strain>
    </source>
</reference>
<dbReference type="EMBL" id="KI894031">
    <property type="protein sequence ID" value="OBR84912.1"/>
    <property type="molecule type" value="Genomic_DNA"/>
</dbReference>
<feature type="region of interest" description="Disordered" evidence="1">
    <location>
        <begin position="34"/>
        <end position="56"/>
    </location>
</feature>
<dbReference type="RefSeq" id="XP_018262754.1">
    <property type="nucleotide sequence ID" value="XM_018407543.1"/>
</dbReference>
<reference evidence="3" key="2">
    <citation type="submission" date="2013-07" db="EMBL/GenBank/DDBJ databases">
        <authorList>
            <consortium name="The Broad Institute Genome Sequencing Platform"/>
            <person name="Cuomo C."/>
            <person name="Litvintseva A."/>
            <person name="Chen Y."/>
            <person name="Heitman J."/>
            <person name="Sun S."/>
            <person name="Springer D."/>
            <person name="Dromer F."/>
            <person name="Young S.K."/>
            <person name="Zeng Q."/>
            <person name="Gargeya S."/>
            <person name="Fitzgerald M."/>
            <person name="Abouelleil A."/>
            <person name="Alvarado L."/>
            <person name="Berlin A.M."/>
            <person name="Chapman S.B."/>
            <person name="Dewar J."/>
            <person name="Goldberg J."/>
            <person name="Griggs A."/>
            <person name="Gujja S."/>
            <person name="Hansen M."/>
            <person name="Howarth C."/>
            <person name="Imamovic A."/>
            <person name="Larimer J."/>
            <person name="McCowan C."/>
            <person name="Murphy C."/>
            <person name="Pearson M."/>
            <person name="Priest M."/>
            <person name="Roberts A."/>
            <person name="Saif S."/>
            <person name="Shea T."/>
            <person name="Sykes S."/>
            <person name="Wortman J."/>
            <person name="Nusbaum C."/>
            <person name="Birren B."/>
        </authorList>
    </citation>
    <scope>NUCLEOTIDE SEQUENCE</scope>
    <source>
        <strain evidence="3">CBS 10117</strain>
    </source>
</reference>
<proteinExistence type="predicted"/>
<protein>
    <submittedName>
        <fullName evidence="2">Uncharacterized protein</fullName>
    </submittedName>
</protein>
<evidence type="ECO:0000313" key="4">
    <source>
        <dbReference type="Proteomes" id="UP000078595"/>
    </source>
</evidence>
<dbReference type="KEGG" id="kdj:28967934"/>
<organism evidence="2">
    <name type="scientific">Kwoniella dejecticola CBS 10117</name>
    <dbReference type="NCBI Taxonomy" id="1296121"/>
    <lineage>
        <taxon>Eukaryota</taxon>
        <taxon>Fungi</taxon>
        <taxon>Dikarya</taxon>
        <taxon>Basidiomycota</taxon>
        <taxon>Agaricomycotina</taxon>
        <taxon>Tremellomycetes</taxon>
        <taxon>Tremellales</taxon>
        <taxon>Cryptococcaceae</taxon>
        <taxon>Kwoniella</taxon>
    </lineage>
</organism>
<evidence type="ECO:0000256" key="1">
    <source>
        <dbReference type="SAM" id="MobiDB-lite"/>
    </source>
</evidence>
<reference evidence="3" key="3">
    <citation type="submission" date="2024-02" db="EMBL/GenBank/DDBJ databases">
        <title>Comparative genomics of Cryptococcus and Kwoniella reveals pathogenesis evolution and contrasting modes of karyotype evolution via chromosome fusion or intercentromeric recombination.</title>
        <authorList>
            <person name="Coelho M.A."/>
            <person name="David-Palma M."/>
            <person name="Shea T."/>
            <person name="Bowers K."/>
            <person name="McGinley-Smith S."/>
            <person name="Mohammad A.W."/>
            <person name="Gnirke A."/>
            <person name="Yurkov A.M."/>
            <person name="Nowrousian M."/>
            <person name="Sun S."/>
            <person name="Cuomo C.A."/>
            <person name="Heitman J."/>
        </authorList>
    </citation>
    <scope>NUCLEOTIDE SEQUENCE</scope>
    <source>
        <strain evidence="3">CBS 10117</strain>
    </source>
</reference>
<gene>
    <name evidence="2" type="ORF">I303_04235</name>
    <name evidence="3" type="ORF">I303_104784</name>
</gene>
<feature type="compositionally biased region" description="Basic and acidic residues" evidence="1">
    <location>
        <begin position="34"/>
        <end position="47"/>
    </location>
</feature>
<evidence type="ECO:0000313" key="3">
    <source>
        <dbReference type="EMBL" id="WWC62190.1"/>
    </source>
</evidence>
<dbReference type="VEuPathDB" id="FungiDB:I303_04235"/>
<dbReference type="Proteomes" id="UP000078595">
    <property type="component" value="Chromosome 5"/>
</dbReference>